<evidence type="ECO:0000256" key="1">
    <source>
        <dbReference type="SAM" id="MobiDB-lite"/>
    </source>
</evidence>
<dbReference type="EMBL" id="MN593216">
    <property type="protein sequence ID" value="QIV66921.1"/>
    <property type="molecule type" value="Genomic_DNA"/>
</dbReference>
<name>K7PCF7_CYHV2</name>
<reference evidence="5" key="3">
    <citation type="submission" date="2019-10" db="EMBL/GenBank/DDBJ databases">
        <title>The complete genome of Cyprinid herpesvirus 2, a new strain isolated from Allogynogenetic crucian carp.</title>
        <authorList>
            <person name="Jiang Y."/>
            <person name="Wang H."/>
            <person name="Lu L."/>
        </authorList>
    </citation>
    <scope>NUCLEOTIDE SEQUENCE</scope>
    <source>
        <strain evidence="5">YC-01</strain>
    </source>
</reference>
<reference evidence="4 7" key="2">
    <citation type="submission" date="2015-08" db="EMBL/GenBank/DDBJ databases">
        <authorList>
            <person name="Babu N.S."/>
            <person name="Beckwith C.J."/>
            <person name="Beseler K.G."/>
            <person name="Brison A."/>
            <person name="Carone J.V."/>
            <person name="Caskin T.P."/>
            <person name="Diamond M."/>
            <person name="Durham M.E."/>
            <person name="Foxe J.M."/>
            <person name="Go M."/>
            <person name="Henderson B.A."/>
            <person name="Jones I.B."/>
            <person name="McGettigan J.A."/>
            <person name="Micheletti S.J."/>
            <person name="Nasrallah M.E."/>
            <person name="Ortiz D."/>
            <person name="Piller C.R."/>
            <person name="Privatt S.R."/>
            <person name="Schneider S.L."/>
            <person name="Sharp S."/>
            <person name="Smith T.C."/>
            <person name="Stanton J.D."/>
            <person name="Ullery H.E."/>
            <person name="Wilson R.J."/>
            <person name="Serrano M.G."/>
            <person name="Buck G."/>
            <person name="Lee V."/>
            <person name="Wang Y."/>
            <person name="Carvalho R."/>
            <person name="Voegtly L."/>
            <person name="Shi R."/>
            <person name="Duckworth R."/>
            <person name="Johnson A."/>
            <person name="Loviza R."/>
            <person name="Walstead R."/>
            <person name="Shah Z."/>
            <person name="Kiflezghi M."/>
            <person name="Wade K."/>
            <person name="Ball S.L."/>
            <person name="Bradley K.W."/>
            <person name="Asai D.J."/>
            <person name="Bowman C.A."/>
            <person name="Russell D.A."/>
            <person name="Pope W.H."/>
            <person name="Jacobs-Sera D."/>
            <person name="Hendrix R.W."/>
            <person name="Hatfull G.F."/>
        </authorList>
    </citation>
    <scope>NUCLEOTIDE SEQUENCE [LARGE SCALE GENOMIC DNA]</scope>
    <source>
        <strain evidence="4">SY</strain>
    </source>
</reference>
<organism evidence="3 6">
    <name type="scientific">Cyprinid herpesvirus 2</name>
    <name type="common">CyHV-2</name>
    <dbReference type="NCBI Taxonomy" id="317878"/>
    <lineage>
        <taxon>Viruses</taxon>
        <taxon>Duplodnaviria</taxon>
        <taxon>Heunggongvirae</taxon>
        <taxon>Peploviricota</taxon>
        <taxon>Herviviricetes</taxon>
        <taxon>Herpesvirales</taxon>
        <taxon>Alloherpesviridae</taxon>
        <taxon>Cyvirus</taxon>
        <taxon>Cyvirus cyprinidallo2</taxon>
    </lineage>
</organism>
<dbReference type="EMBL" id="JQ815364">
    <property type="protein sequence ID" value="AFJ20597.1"/>
    <property type="molecule type" value="Genomic_DNA"/>
</dbReference>
<proteinExistence type="predicted"/>
<feature type="transmembrane region" description="Helical" evidence="2">
    <location>
        <begin position="6"/>
        <end position="30"/>
    </location>
</feature>
<evidence type="ECO:0000313" key="6">
    <source>
        <dbReference type="Proteomes" id="UP000101183"/>
    </source>
</evidence>
<keyword evidence="6" id="KW-1185">Reference proteome</keyword>
<dbReference type="RefSeq" id="YP_007003924.1">
    <property type="nucleotide sequence ID" value="NC_019495.1"/>
</dbReference>
<evidence type="ECO:0000256" key="2">
    <source>
        <dbReference type="SAM" id="Phobius"/>
    </source>
</evidence>
<protein>
    <submittedName>
        <fullName evidence="3 4">ORF106</fullName>
    </submittedName>
</protein>
<evidence type="ECO:0000313" key="7">
    <source>
        <dbReference type="Proteomes" id="UP000142765"/>
    </source>
</evidence>
<dbReference type="EMBL" id="KT387800">
    <property type="protein sequence ID" value="AMB21674.1"/>
    <property type="molecule type" value="Genomic_DNA"/>
</dbReference>
<keyword evidence="2" id="KW-0472">Membrane</keyword>
<keyword evidence="2" id="KW-1133">Transmembrane helix</keyword>
<accession>K7PCF7</accession>
<sequence>MELTGLIIGVAIGGAVAATSVIALIALVIYKTQHPLTMHGHPASSKASGGGMDAAEKGPKRN</sequence>
<evidence type="ECO:0000313" key="4">
    <source>
        <dbReference type="EMBL" id="AMB21674.1"/>
    </source>
</evidence>
<evidence type="ECO:0000313" key="5">
    <source>
        <dbReference type="EMBL" id="QIV66921.1"/>
    </source>
</evidence>
<gene>
    <name evidence="3" type="ORF">CyHV2_ORF106</name>
</gene>
<dbReference type="GeneID" id="14011405"/>
<feature type="region of interest" description="Disordered" evidence="1">
    <location>
        <begin position="38"/>
        <end position="62"/>
    </location>
</feature>
<keyword evidence="2" id="KW-0812">Transmembrane</keyword>
<dbReference type="Proteomes" id="UP000142765">
    <property type="component" value="Segment"/>
</dbReference>
<dbReference type="Proteomes" id="UP000101183">
    <property type="component" value="Segment"/>
</dbReference>
<dbReference type="KEGG" id="vg:14011405"/>
<evidence type="ECO:0000313" key="3">
    <source>
        <dbReference type="EMBL" id="AFJ20597.1"/>
    </source>
</evidence>
<reference evidence="3 6" key="1">
    <citation type="journal article" date="2013" name="J. Virol.">
        <title>Comparative genomics of carp herpesviruses.</title>
        <authorList>
            <person name="Davison A.J."/>
            <person name="Kurobe T."/>
            <person name="Gatherer D."/>
            <person name="Cunningham C."/>
            <person name="Korf I."/>
            <person name="Fukuda H."/>
            <person name="Hedrick R.P."/>
            <person name="Waltzek T.B."/>
        </authorList>
    </citation>
    <scope>NUCLEOTIDE SEQUENCE [LARGE SCALE GENOMIC DNA]</scope>
    <source>
        <strain evidence="3">ST-J1</strain>
    </source>
</reference>